<sequence>MSGNVLNDLTVLADEVIGPLLCNPENQRGWPRIVQNDMRRHVNELRNLMYQLKGEMTSQVLLPMPAGVETIYQAESRLKESDGEDVDLYLKTNIEGAIIKWTQQVHDLLAQDSYIAFKRTKFPLPSADLEFYQQRLKNLEAIVECRDIFVYQRPLQSHFETFEATEFVEGKHLIRPMLHCIGLLWGNSRYFCSVEKLIPLLREVCNLVIQQNSNCVDPPTIFQGEPDEQLIKIRKSLHILNHFLETYEMNRDKVNTFFPQGVLPVRWSFDFDRVFKRFNIYLKRLKMIENILESTVEILKLEKVEFCGLRGKILSTECMKVLDDYSLRYNYLGNIQYDPADPEDDSFLADYDAHMAVLDDVDRRLASLFSQGLDECHNLEHFFKFFQIIGDLFHRPIIKNELKPKLPRLLDYMHANLDAVKEIFDEEMAKISRGPERPMVDPYLPPVAGMLWWIHKLRRRIQSPMEDFIMFEDPIIESEYALYMKQKTNEMLGYLNVAEDKQFKAWCATVPGICKTHLAKNLIYRDPPFVRNNFSPELVMLLREIRYMKYLEKQGIPQDGLDLYNRNEKLQYDMNRLNRAIAWYNAIREGSHETEVALIEKEISAIDQLLGHGVEELTWNDDFTDWMAEVYTAINTLQERVLTAQNNVKRGLANIATRNDILASHKEFQEILKDNYKLFFNIKDESEEDQLEEETLEEVDESTLDDEEREARAKKLQEIEARREEARLAREERDREKAIKDQIKFERREARRLKREIKEFEKAERQARRAEGEEVDSPAEEVEELDPEELADIEEERREMEEEAFRASRWPAYVKYVDSLVSRQIMKAVQTSLNLFEKQTDLEKGPRVAFMEVIAELRDPDIYFSPSLDVMEEDGLFYTLMEMMKDMFLQTTLFPRIDPIIPIASYEDDLIGEDAMIDLYHEMLKRIENSINDIAQYSSIDKYNAMYDEVAALPSEYLCNGWLKLDLKRLNQAIMNIICKWSNLFKENLKDHVHKSLDDLEEFIAYATKALSVELAEDDYDGLLKVMGVLNEVRAKMDADTDHMFEPLRDIIDVLKEYGVEFPEETYEQLDVLPEKWRNLVKQATVMKNTVAPLQAAQAALIAKRVALINLRLNMYREQFKTKEMFLESCKEPYRSIDKVNQELVGFEDILEGLKKSCGLFDIQPPDEKNLKQCRRELKLIKVREPYGVTESTIKNLMTSLRAVTDLQNPAIKDRHWLELMMAPRHSYVETPSINRTLSKSLDDIMKEFESLEDVAVESNKVKFQIDDDTTLADLLALNLHKYEEEVKTIVDKSVKEAAMEKTLKELETTWAVMEFEYTKHDRTGVKLPRASEELVETLEDNQNQVQNMMSSKFVGFFEMEVTEWQKKLGTADAVIALWFEVQRKWQYLESIFVGSDDIRSQLPEDSARFDTIDKTFKEMLKDIATTPNVIEATNKPNLQENLEELMEHLNKCEKALNNYLERSDWLILAFTSYLVERQ</sequence>
<feature type="coiled-coil region" evidence="2">
    <location>
        <begin position="1436"/>
        <end position="1463"/>
    </location>
</feature>
<dbReference type="PANTHER" id="PTHR46532">
    <property type="entry name" value="MALE FERTILITY FACTOR KL5"/>
    <property type="match status" value="1"/>
</dbReference>
<dbReference type="Proteomes" id="UP001153321">
    <property type="component" value="Chromosome 16"/>
</dbReference>
<keyword evidence="7" id="KW-1185">Reference proteome</keyword>
<dbReference type="Pfam" id="PF08393">
    <property type="entry name" value="DHC_N2"/>
    <property type="match status" value="1"/>
</dbReference>
<feature type="domain" description="Dynein heavy chain tail" evidence="4">
    <location>
        <begin position="140"/>
        <end position="622"/>
    </location>
</feature>
<organism evidence="6 7">
    <name type="scientific">Spodoptera littoralis</name>
    <name type="common">Egyptian cotton leafworm</name>
    <dbReference type="NCBI Taxonomy" id="7109"/>
    <lineage>
        <taxon>Eukaryota</taxon>
        <taxon>Metazoa</taxon>
        <taxon>Ecdysozoa</taxon>
        <taxon>Arthropoda</taxon>
        <taxon>Hexapoda</taxon>
        <taxon>Insecta</taxon>
        <taxon>Pterygota</taxon>
        <taxon>Neoptera</taxon>
        <taxon>Endopterygota</taxon>
        <taxon>Lepidoptera</taxon>
        <taxon>Glossata</taxon>
        <taxon>Ditrysia</taxon>
        <taxon>Noctuoidea</taxon>
        <taxon>Noctuidae</taxon>
        <taxon>Amphipyrinae</taxon>
        <taxon>Spodoptera</taxon>
    </lineage>
</organism>
<keyword evidence="2" id="KW-0175">Coiled coil</keyword>
<proteinExistence type="inferred from homology"/>
<evidence type="ECO:0008006" key="8">
    <source>
        <dbReference type="Google" id="ProtNLM"/>
    </source>
</evidence>
<dbReference type="InterPro" id="IPR013602">
    <property type="entry name" value="Dynein_heavy_linker"/>
</dbReference>
<accession>A0A9P0I078</accession>
<dbReference type="GO" id="GO:0007018">
    <property type="term" value="P:microtubule-based movement"/>
    <property type="evidence" value="ECO:0007669"/>
    <property type="project" value="InterPro"/>
</dbReference>
<evidence type="ECO:0000259" key="5">
    <source>
        <dbReference type="Pfam" id="PF08393"/>
    </source>
</evidence>
<comment type="similarity">
    <text evidence="1">Belongs to the dynein heavy chain family.</text>
</comment>
<dbReference type="Pfam" id="PF08385">
    <property type="entry name" value="DHC_N1"/>
    <property type="match status" value="1"/>
</dbReference>
<evidence type="ECO:0000313" key="6">
    <source>
        <dbReference type="EMBL" id="CAH1637647.1"/>
    </source>
</evidence>
<dbReference type="EMBL" id="LR824547">
    <property type="protein sequence ID" value="CAH1637647.1"/>
    <property type="molecule type" value="Genomic_DNA"/>
</dbReference>
<evidence type="ECO:0000256" key="2">
    <source>
        <dbReference type="SAM" id="Coils"/>
    </source>
</evidence>
<reference evidence="6" key="1">
    <citation type="submission" date="2022-02" db="EMBL/GenBank/DDBJ databases">
        <authorList>
            <person name="King R."/>
        </authorList>
    </citation>
    <scope>NUCLEOTIDE SEQUENCE</scope>
</reference>
<dbReference type="PANTHER" id="PTHR46532:SF11">
    <property type="entry name" value="DYNEIN AXONEMAL HEAVY CHAIN 12"/>
    <property type="match status" value="1"/>
</dbReference>
<feature type="region of interest" description="Disordered" evidence="3">
    <location>
        <begin position="765"/>
        <end position="790"/>
    </location>
</feature>
<evidence type="ECO:0000313" key="7">
    <source>
        <dbReference type="Proteomes" id="UP001153321"/>
    </source>
</evidence>
<dbReference type="InterPro" id="IPR013594">
    <property type="entry name" value="Dynein_heavy_tail"/>
</dbReference>
<dbReference type="GO" id="GO:0045505">
    <property type="term" value="F:dynein intermediate chain binding"/>
    <property type="evidence" value="ECO:0007669"/>
    <property type="project" value="InterPro"/>
</dbReference>
<dbReference type="Gene3D" id="1.20.140.100">
    <property type="entry name" value="Dynein heavy chain, N-terminal domain 2"/>
    <property type="match status" value="1"/>
</dbReference>
<feature type="region of interest" description="Disordered" evidence="3">
    <location>
        <begin position="689"/>
        <end position="708"/>
    </location>
</feature>
<name>A0A9P0I078_SPOLI</name>
<dbReference type="Gene3D" id="1.10.287.2620">
    <property type="match status" value="1"/>
</dbReference>
<dbReference type="FunFam" id="1.20.140.100:FF:000001">
    <property type="entry name" value="dynein heavy chain 17, axonemal"/>
    <property type="match status" value="1"/>
</dbReference>
<protein>
    <recommendedName>
        <fullName evidence="8">Dynein beta chain, ciliary</fullName>
    </recommendedName>
</protein>
<dbReference type="InterPro" id="IPR026983">
    <property type="entry name" value="DHC"/>
</dbReference>
<evidence type="ECO:0000259" key="4">
    <source>
        <dbReference type="Pfam" id="PF08385"/>
    </source>
</evidence>
<feature type="compositionally biased region" description="Acidic residues" evidence="3">
    <location>
        <begin position="773"/>
        <end position="790"/>
    </location>
</feature>
<evidence type="ECO:0000256" key="3">
    <source>
        <dbReference type="SAM" id="MobiDB-lite"/>
    </source>
</evidence>
<dbReference type="GO" id="GO:0005858">
    <property type="term" value="C:axonemal dynein complex"/>
    <property type="evidence" value="ECO:0007669"/>
    <property type="project" value="TreeGrafter"/>
</dbReference>
<dbReference type="InterPro" id="IPR042222">
    <property type="entry name" value="Dynein_2_N"/>
</dbReference>
<feature type="domain" description="Dynein heavy chain linker" evidence="5">
    <location>
        <begin position="1168"/>
        <end position="1463"/>
    </location>
</feature>
<gene>
    <name evidence="6" type="ORF">SPLIT_LOCUS3005</name>
</gene>
<evidence type="ECO:0000256" key="1">
    <source>
        <dbReference type="ARBA" id="ARBA00008887"/>
    </source>
</evidence>
<dbReference type="GO" id="GO:0051959">
    <property type="term" value="F:dynein light intermediate chain binding"/>
    <property type="evidence" value="ECO:0007669"/>
    <property type="project" value="InterPro"/>
</dbReference>